<organism evidence="1 2">
    <name type="scientific">Tetranychus urticae</name>
    <name type="common">Two-spotted spider mite</name>
    <dbReference type="NCBI Taxonomy" id="32264"/>
    <lineage>
        <taxon>Eukaryota</taxon>
        <taxon>Metazoa</taxon>
        <taxon>Ecdysozoa</taxon>
        <taxon>Arthropoda</taxon>
        <taxon>Chelicerata</taxon>
        <taxon>Arachnida</taxon>
        <taxon>Acari</taxon>
        <taxon>Acariformes</taxon>
        <taxon>Trombidiformes</taxon>
        <taxon>Prostigmata</taxon>
        <taxon>Eleutherengona</taxon>
        <taxon>Raphignathae</taxon>
        <taxon>Tetranychoidea</taxon>
        <taxon>Tetranychidae</taxon>
        <taxon>Tetranychus</taxon>
    </lineage>
</organism>
<dbReference type="AlphaFoldDB" id="T1JZ89"/>
<reference evidence="1" key="2">
    <citation type="submission" date="2015-06" db="UniProtKB">
        <authorList>
            <consortium name="EnsemblMetazoa"/>
        </authorList>
    </citation>
    <scope>IDENTIFICATION</scope>
</reference>
<dbReference type="EMBL" id="CAEY01001118">
    <property type="status" value="NOT_ANNOTATED_CDS"/>
    <property type="molecule type" value="Genomic_DNA"/>
</dbReference>
<dbReference type="EnsemblMetazoa" id="tetur03g03090.1">
    <property type="protein sequence ID" value="tetur03g03090.1"/>
    <property type="gene ID" value="tetur03g03090"/>
</dbReference>
<evidence type="ECO:0000313" key="1">
    <source>
        <dbReference type="EnsemblMetazoa" id="tetur03g03090.1"/>
    </source>
</evidence>
<dbReference type="Proteomes" id="UP000015104">
    <property type="component" value="Unassembled WGS sequence"/>
</dbReference>
<keyword evidence="2" id="KW-1185">Reference proteome</keyword>
<dbReference type="HOGENOM" id="CLU_3208211_0_0_1"/>
<protein>
    <submittedName>
        <fullName evidence="1">Uncharacterized protein</fullName>
    </submittedName>
</protein>
<evidence type="ECO:0000313" key="2">
    <source>
        <dbReference type="Proteomes" id="UP000015104"/>
    </source>
</evidence>
<name>T1JZ89_TETUR</name>
<proteinExistence type="predicted"/>
<sequence>MEWCFCHLLANLLAHRLFNGINLLTKMSIHFRCTEMASKMMSCRV</sequence>
<reference evidence="2" key="1">
    <citation type="submission" date="2011-08" db="EMBL/GenBank/DDBJ databases">
        <authorList>
            <person name="Rombauts S."/>
        </authorList>
    </citation>
    <scope>NUCLEOTIDE SEQUENCE</scope>
    <source>
        <strain evidence="2">London</strain>
    </source>
</reference>
<accession>T1JZ89</accession>